<feature type="transmembrane region" description="Helical" evidence="11">
    <location>
        <begin position="2151"/>
        <end position="2173"/>
    </location>
</feature>
<keyword evidence="5" id="KW-0808">Transferase</keyword>
<gene>
    <name evidence="13" type="ORF">CEUSTIGMA_g7147.t1</name>
</gene>
<feature type="transmembrane region" description="Helical" evidence="11">
    <location>
        <begin position="2048"/>
        <end position="2066"/>
    </location>
</feature>
<dbReference type="Proteomes" id="UP000232323">
    <property type="component" value="Unassembled WGS sequence"/>
</dbReference>
<keyword evidence="7 11" id="KW-1133">Transmembrane helix</keyword>
<evidence type="ECO:0000256" key="3">
    <source>
        <dbReference type="ARBA" id="ARBA00012589"/>
    </source>
</evidence>
<sequence length="2248" mass="250242">MYSTGVVDADSLFPPQIVWAIGRKFGFQAFNQADSRISKTPSPPERSNSTKQYAPATLFLAADHLQELLSNQILRTKLTTSPTSNTADETPASPPQTTHNAHDNVGQIDDNHKLRYHQRYCRAVWELHSQVFFSYTQWLRAAQLPFPRSMKASNVLEVASWTSSAAIQVLLMELSTYFLLWSEAANLRHCPEAMWFFYHCMVMSPEADELVSTLAQIQPTRGQETMYRRLMLRNLLHLIHSHRSSYQIFQEDIQYLQCKFQHNPSSCSLAQCAEVYSFVRGKVNYPSSDVVGNTPAIFFEDGDVKLLEDLVSFGDGGLFMDRVITPVFMVISYEVDYLAQKGEEVAYRLGYDDINESLTHPDIVRRTLLSLGTSKSHIKKGASHDAFHGIMQLGVTCTDDCRLQQSLVDQEEGLLGSFDALKAAVFWSSQVFVKTYYERRSWLALYRAFHRVYTLQAVLLHVLLAAAFTEGQWSDRTSWTIISSAVITHAFCAFVERWSNMWMCRRQRRPLQPIEKEDAWITAKTHHSKQEVVIDVTLVTQLAAARKKRLHITVEGAPFLGCSGPLEYFLVLAGLLGMFVLQYLPQAGSLNSIADQYWLYAAGGYTAMVIGHGVFTTRNGYQFTFHNFVRTWNIPFFSSRLNQCCWIPGDMSIGWGDWSLTVVFWVIALSCKIAFDYYVLWKGLAGPVRVLLANRQAWLPCTQPLLIPFLPIVPCVDGIWVIIIIRLLPCILISMTDLSFIYQVVLLGFGIVQALSVLDLGLVGDFPSLARQFHRAPVLWWHKVMSGPSREVATAQAMDWSSSCTQDPEASLQLHLTAAGVLGSREGATGHSPLPEAQYRQPPWLSASGMNHVASSVAVSVVPGQQASSVLPGFKKGGGALDLNRMLKLKDVVSGRSVEHVAMWDSFACAWDEIVEDLRESDLISNKERDNLRFIRLAGKVKGGVRPVLLPSFWTAGQLEKVVDTGLVDSHQALVLSELSCLLVYLGCELGVLSNSFSEAILAAQFCTQAQDIDRSKNWEAMLCCTSNLMSVLLEIAFCRTVMPEDLRRRQVLHGNALMHLQNLLQCLEAECAAARMHANILNSINNTAPTAASAAVDALLSEIKQLYVQLAGNPSTLSSCLRAIHDENVFGHSGGSCSDASSSSAHKAFQLVQIIQVIHSTLTITPSEAQPSGSEAQRILTFFMSSLSNPHLKQPTPLHEMPSWTILTPFYEEEVLYALDSKSLALKMGCSVSSSKGCADLTRESEDGISLLSYLRSVYPKDWECFKERLSDQLGGELDLSAVNEADFNTGGALQELGLQLQLWASFRGQLLARTVRGMMCYQRALRILARLEYPFVWMGHTSSESVDIRSATMLGCNTMSQSSIIHEGLHHQPGQSESNETELVQRMMHHERCINMLVARKFSHVVSAQVYGHNRDSKDVRKRWMVEGINTLMCMYGHLKVAYLDTVVTEHGSTQFSVLVKGSKRIRGGSHTSPTASPSALYAPHSSAPLKLKNTMLEMEDHGRVGAFGDEGCNNEDCLGSCAEEGSEGGSRPAGRCIIQELYRVRLPINRFSSRGVILGEGKPENQNHAIIFCHGEALQTIDMNQDNNLAEALKMRNLLSELKPETTRGSSQVDLEAKLGCGQILKGAQMMNSLLKVRKEERPTALVGFREWIFSEKAGALGSFSASAEFAFSTIIQRTMAAPAHVRLHYGHPDVFNKLYCMTRGGVSKATRQLHVSEDVFCGINLLLRGARIKYREYISVGKGRDMTFDSINAFEIKTSSGNGNVVISRDLWRLASGMDLFRLLHLYHSGCGHYVNSWLMMITVYVSIFSLAFISLTRMSSIITKTYDSLHHSVVVDFSWQNTDEVEYVFQLGALSILPFLAESIIEYGPARTAMTMLHQTFAGSLAFFISRQQTSRTAFQEDLQYGGAQYIATGRGFALSSVPFIKVYMNYGRTHILPGFELGFLCLVVYTLHDCFSCNYSSMTWGIWLVSASLIFSPFWFNPLTFSITKVRSDLKALAGWLSGEIDPDTNTSWYSWHAQQLEKVRNDQCNQTGHAWTKASSLIFNCTPPLLLAFAAFTGIDVQEVKIQGPSWATNGYAVYVLSSLSTWATAILALLLSRWYQQQAIQQYSWRLCSMLISVICAAILTSYLVVTALMYTGNPFTCLMLVVFSNFNILLAIHRAAYHLASHTTPTIRALVDKGCLWVDAAAAYCVLAVVGAASLLGVVAWAQHKLLFSVSFAACIRRGQLLGALRGKQKAQNSN</sequence>
<dbReference type="GO" id="GO:0008360">
    <property type="term" value="P:regulation of cell shape"/>
    <property type="evidence" value="ECO:0007669"/>
    <property type="project" value="UniProtKB-KW"/>
</dbReference>
<keyword evidence="14" id="KW-1185">Reference proteome</keyword>
<evidence type="ECO:0000313" key="14">
    <source>
        <dbReference type="Proteomes" id="UP000232323"/>
    </source>
</evidence>
<comment type="similarity">
    <text evidence="2">Belongs to the glycosyltransferase 48 family.</text>
</comment>
<evidence type="ECO:0000256" key="2">
    <source>
        <dbReference type="ARBA" id="ARBA00009040"/>
    </source>
</evidence>
<evidence type="ECO:0000256" key="10">
    <source>
        <dbReference type="SAM" id="MobiDB-lite"/>
    </source>
</evidence>
<evidence type="ECO:0000256" key="7">
    <source>
        <dbReference type="ARBA" id="ARBA00022989"/>
    </source>
</evidence>
<feature type="transmembrane region" description="Helical" evidence="11">
    <location>
        <begin position="2086"/>
        <end position="2107"/>
    </location>
</feature>
<comment type="catalytic activity">
    <reaction evidence="9">
        <text>[(1-&gt;3)-beta-D-glucosyl](n) + UDP-alpha-D-glucose = [(1-&gt;3)-beta-D-glucosyl](n+1) + UDP + H(+)</text>
        <dbReference type="Rhea" id="RHEA:21476"/>
        <dbReference type="Rhea" id="RHEA-COMP:11146"/>
        <dbReference type="Rhea" id="RHEA-COMP:14303"/>
        <dbReference type="ChEBI" id="CHEBI:15378"/>
        <dbReference type="ChEBI" id="CHEBI:37671"/>
        <dbReference type="ChEBI" id="CHEBI:58223"/>
        <dbReference type="ChEBI" id="CHEBI:58885"/>
        <dbReference type="EC" id="2.4.1.34"/>
    </reaction>
</comment>
<dbReference type="GO" id="GO:0006075">
    <property type="term" value="P:(1-&gt;3)-beta-D-glucan biosynthetic process"/>
    <property type="evidence" value="ECO:0007669"/>
    <property type="project" value="InterPro"/>
</dbReference>
<evidence type="ECO:0000256" key="5">
    <source>
        <dbReference type="ARBA" id="ARBA00022679"/>
    </source>
</evidence>
<dbReference type="InterPro" id="IPR003440">
    <property type="entry name" value="Glyco_trans_48_dom"/>
</dbReference>
<feature type="transmembrane region" description="Helical" evidence="11">
    <location>
        <begin position="658"/>
        <end position="680"/>
    </location>
</feature>
<evidence type="ECO:0000313" key="13">
    <source>
        <dbReference type="EMBL" id="GAX79706.1"/>
    </source>
</evidence>
<dbReference type="GO" id="GO:0000148">
    <property type="term" value="C:1,3-beta-D-glucan synthase complex"/>
    <property type="evidence" value="ECO:0007669"/>
    <property type="project" value="InterPro"/>
</dbReference>
<dbReference type="SMART" id="SM01205">
    <property type="entry name" value="FKS1_dom1"/>
    <property type="match status" value="1"/>
</dbReference>
<feature type="transmembrane region" description="Helical" evidence="11">
    <location>
        <begin position="480"/>
        <end position="499"/>
    </location>
</feature>
<keyword evidence="8 11" id="KW-0472">Membrane</keyword>
<keyword evidence="6 11" id="KW-0812">Transmembrane</keyword>
<dbReference type="InterPro" id="IPR026899">
    <property type="entry name" value="FKS1-like_dom1"/>
</dbReference>
<dbReference type="Pfam" id="PF14288">
    <property type="entry name" value="FKS1_dom1"/>
    <property type="match status" value="1"/>
</dbReference>
<dbReference type="GO" id="GO:0005886">
    <property type="term" value="C:plasma membrane"/>
    <property type="evidence" value="ECO:0007669"/>
    <property type="project" value="TreeGrafter"/>
</dbReference>
<dbReference type="EC" id="2.4.1.34" evidence="3"/>
<organism evidence="13 14">
    <name type="scientific">Chlamydomonas eustigma</name>
    <dbReference type="NCBI Taxonomy" id="1157962"/>
    <lineage>
        <taxon>Eukaryota</taxon>
        <taxon>Viridiplantae</taxon>
        <taxon>Chlorophyta</taxon>
        <taxon>core chlorophytes</taxon>
        <taxon>Chlorophyceae</taxon>
        <taxon>CS clade</taxon>
        <taxon>Chlamydomonadales</taxon>
        <taxon>Chlamydomonadaceae</taxon>
        <taxon>Chlamydomonas</taxon>
    </lineage>
</organism>
<feature type="transmembrane region" description="Helical" evidence="11">
    <location>
        <begin position="1941"/>
        <end position="1958"/>
    </location>
</feature>
<dbReference type="PANTHER" id="PTHR12741">
    <property type="entry name" value="LYST-INTERACTING PROTEIN LIP5 DOPAMINE RESPONSIVE PROTEIN DRG-1"/>
    <property type="match status" value="1"/>
</dbReference>
<feature type="transmembrane region" description="Helical" evidence="11">
    <location>
        <begin position="568"/>
        <end position="585"/>
    </location>
</feature>
<feature type="transmembrane region" description="Helical" evidence="11">
    <location>
        <begin position="597"/>
        <end position="615"/>
    </location>
</feature>
<keyword evidence="4" id="KW-0328">Glycosyltransferase</keyword>
<feature type="transmembrane region" description="Helical" evidence="11">
    <location>
        <begin position="2194"/>
        <end position="2215"/>
    </location>
</feature>
<evidence type="ECO:0000259" key="12">
    <source>
        <dbReference type="SMART" id="SM01205"/>
    </source>
</evidence>
<feature type="compositionally biased region" description="Polar residues" evidence="10">
    <location>
        <begin position="79"/>
        <end position="88"/>
    </location>
</feature>
<name>A0A250X9F9_9CHLO</name>
<feature type="transmembrane region" description="Helical" evidence="11">
    <location>
        <begin position="740"/>
        <end position="763"/>
    </location>
</feature>
<evidence type="ECO:0000256" key="8">
    <source>
        <dbReference type="ARBA" id="ARBA00023136"/>
    </source>
</evidence>
<dbReference type="STRING" id="1157962.A0A250X9F9"/>
<feature type="region of interest" description="Disordered" evidence="10">
    <location>
        <begin position="79"/>
        <end position="104"/>
    </location>
</feature>
<protein>
    <recommendedName>
        <fullName evidence="3">1,3-beta-glucan synthase</fullName>
        <ecNumber evidence="3">2.4.1.34</ecNumber>
    </recommendedName>
</protein>
<reference evidence="13 14" key="1">
    <citation type="submission" date="2017-08" db="EMBL/GenBank/DDBJ databases">
        <title>Acidophilic green algal genome provides insights into adaptation to an acidic environment.</title>
        <authorList>
            <person name="Hirooka S."/>
            <person name="Hirose Y."/>
            <person name="Kanesaki Y."/>
            <person name="Higuchi S."/>
            <person name="Fujiwara T."/>
            <person name="Onuma R."/>
            <person name="Era A."/>
            <person name="Ohbayashi R."/>
            <person name="Uzuka A."/>
            <person name="Nozaki H."/>
            <person name="Yoshikawa H."/>
            <person name="Miyagishima S.Y."/>
        </authorList>
    </citation>
    <scope>NUCLEOTIDE SEQUENCE [LARGE SCALE GENOMIC DNA]</scope>
    <source>
        <strain evidence="13 14">NIES-2499</strain>
    </source>
</reference>
<feature type="transmembrane region" description="Helical" evidence="11">
    <location>
        <begin position="1802"/>
        <end position="1820"/>
    </location>
</feature>
<evidence type="ECO:0000256" key="11">
    <source>
        <dbReference type="SAM" id="Phobius"/>
    </source>
</evidence>
<comment type="subcellular location">
    <subcellularLocation>
        <location evidence="1">Membrane</location>
        <topology evidence="1">Multi-pass membrane protein</topology>
    </subcellularLocation>
</comment>
<dbReference type="OrthoDB" id="1880850at2759"/>
<dbReference type="GO" id="GO:0003843">
    <property type="term" value="F:1,3-beta-D-glucan synthase activity"/>
    <property type="evidence" value="ECO:0007669"/>
    <property type="project" value="UniProtKB-EC"/>
</dbReference>
<proteinExistence type="inferred from homology"/>
<evidence type="ECO:0000256" key="4">
    <source>
        <dbReference type="ARBA" id="ARBA00022676"/>
    </source>
</evidence>
<dbReference type="PANTHER" id="PTHR12741:SF48">
    <property type="entry name" value="1,3-BETA-GLUCAN SYNTHASE COMPONENT FKS1-RELATED"/>
    <property type="match status" value="1"/>
</dbReference>
<evidence type="ECO:0000256" key="9">
    <source>
        <dbReference type="ARBA" id="ARBA00047777"/>
    </source>
</evidence>
<accession>A0A250X9F9</accession>
<evidence type="ECO:0000256" key="1">
    <source>
        <dbReference type="ARBA" id="ARBA00004141"/>
    </source>
</evidence>
<dbReference type="Pfam" id="PF02364">
    <property type="entry name" value="Glucan_synthase"/>
    <property type="match status" value="2"/>
</dbReference>
<evidence type="ECO:0000256" key="6">
    <source>
        <dbReference type="ARBA" id="ARBA00022692"/>
    </source>
</evidence>
<feature type="transmembrane region" description="Helical" evidence="11">
    <location>
        <begin position="1970"/>
        <end position="1991"/>
    </location>
</feature>
<feature type="transmembrane region" description="Helical" evidence="11">
    <location>
        <begin position="705"/>
        <end position="728"/>
    </location>
</feature>
<feature type="transmembrane region" description="Helical" evidence="11">
    <location>
        <begin position="2119"/>
        <end position="2145"/>
    </location>
</feature>
<dbReference type="EMBL" id="BEGY01000045">
    <property type="protein sequence ID" value="GAX79706.1"/>
    <property type="molecule type" value="Genomic_DNA"/>
</dbReference>
<comment type="caution">
    <text evidence="13">The sequence shown here is derived from an EMBL/GenBank/DDBJ whole genome shotgun (WGS) entry which is preliminary data.</text>
</comment>
<feature type="domain" description="1,3-beta-glucan synthase component FKS1-like" evidence="12">
    <location>
        <begin position="168"/>
        <end position="372"/>
    </location>
</feature>